<dbReference type="EMBL" id="LR743530">
    <property type="protein sequence ID" value="CAA2409745.1"/>
    <property type="molecule type" value="Genomic_DNA"/>
</dbReference>
<keyword evidence="2" id="KW-1185">Reference proteome</keyword>
<name>A0A679KKG8_9CAUD</name>
<evidence type="ECO:0000313" key="1">
    <source>
        <dbReference type="EMBL" id="CAA2409745.1"/>
    </source>
</evidence>
<evidence type="ECO:0000313" key="2">
    <source>
        <dbReference type="Proteomes" id="UP000464334"/>
    </source>
</evidence>
<proteinExistence type="predicted"/>
<reference evidence="1 2" key="1">
    <citation type="submission" date="2019-12" db="EMBL/GenBank/DDBJ databases">
        <authorList>
            <person name="Ansaldi M."/>
            <person name="Clavijo F."/>
        </authorList>
    </citation>
    <scope>NUCLEOTIDE SEQUENCE [LARGE SCALE GENOMIC DNA]</scope>
</reference>
<sequence length="45" mass="5408">MLNVAFIWNKANPYFMANFRNNFIEIVINRFYATDEIDKLPILLN</sequence>
<accession>A0A679KKG8</accession>
<dbReference type="GeneID" id="79707302"/>
<dbReference type="Proteomes" id="UP000464334">
    <property type="component" value="Chromosome"/>
</dbReference>
<dbReference type="KEGG" id="vg:79707302"/>
<organism evidence="1 2">
    <name type="scientific">Xanthomonas phage Suba</name>
    <dbReference type="NCBI Taxonomy" id="2674975"/>
    <lineage>
        <taxon>Viruses</taxon>
        <taxon>Duplodnaviria</taxon>
        <taxon>Heunggongvirae</taxon>
        <taxon>Uroviricota</taxon>
        <taxon>Caudoviricetes</taxon>
        <taxon>Stanbaylleyvirinae</taxon>
        <taxon>Subavirus</taxon>
        <taxon>Subavirus suba</taxon>
    </lineage>
</organism>
<dbReference type="RefSeq" id="YP_010742762.1">
    <property type="nucleotide sequence ID" value="NC_073092.1"/>
</dbReference>
<protein>
    <submittedName>
        <fullName evidence="1">Uncharacterized protein</fullName>
    </submittedName>
</protein>